<dbReference type="PANTHER" id="PTHR48207">
    <property type="entry name" value="SUCCINATE--HYDROXYMETHYLGLUTARATE COA-TRANSFERASE"/>
    <property type="match status" value="1"/>
</dbReference>
<dbReference type="InterPro" id="IPR003673">
    <property type="entry name" value="CoA-Trfase_fam_III"/>
</dbReference>
<feature type="non-terminal residue" evidence="2">
    <location>
        <position position="1"/>
    </location>
</feature>
<keyword evidence="1 2" id="KW-0808">Transferase</keyword>
<evidence type="ECO:0000256" key="1">
    <source>
        <dbReference type="ARBA" id="ARBA00022679"/>
    </source>
</evidence>
<sequence length="176" mass="18806">SVAIDMASTEGQALVRELAQRSDILIENFKVGDMQRRGLDYASLQALNPQLIYCSITGFGQTGPYKERPGYDFMIQGMSGLMSITGEPDAKSNDGPQKVGVAVADVLTGLYATIAILAAVQERQRSGLGQSIDMSLFDVMAASLANQASNYLVSGVAPDRLGNSHPNVCLIRPLRP</sequence>
<gene>
    <name evidence="2" type="ORF">HQ497_00705</name>
</gene>
<dbReference type="SUPFAM" id="SSF89796">
    <property type="entry name" value="CoA-transferase family III (CaiB/BaiF)"/>
    <property type="match status" value="1"/>
</dbReference>
<dbReference type="PANTHER" id="PTHR48207:SF3">
    <property type="entry name" value="SUCCINATE--HYDROXYMETHYLGLUTARATE COA-TRANSFERASE"/>
    <property type="match status" value="1"/>
</dbReference>
<reference evidence="2" key="1">
    <citation type="submission" date="2020-05" db="EMBL/GenBank/DDBJ databases">
        <title>Sulfur intermediates as new biogeochemical hubs in an aquatic model microbial ecosystem.</title>
        <authorList>
            <person name="Vigneron A."/>
        </authorList>
    </citation>
    <scope>NUCLEOTIDE SEQUENCE</scope>
    <source>
        <strain evidence="2">Bin.250</strain>
    </source>
</reference>
<dbReference type="InterPro" id="IPR050483">
    <property type="entry name" value="CoA-transferase_III_domain"/>
</dbReference>
<dbReference type="GO" id="GO:0008410">
    <property type="term" value="F:CoA-transferase activity"/>
    <property type="evidence" value="ECO:0007669"/>
    <property type="project" value="TreeGrafter"/>
</dbReference>
<dbReference type="InterPro" id="IPR023606">
    <property type="entry name" value="CoA-Trfase_III_dom_1_sf"/>
</dbReference>
<protein>
    <submittedName>
        <fullName evidence="2">CoA transferase</fullName>
    </submittedName>
</protein>
<dbReference type="Gene3D" id="3.40.50.10540">
    <property type="entry name" value="Crotonobetainyl-coa:carnitine coa-transferase, domain 1"/>
    <property type="match status" value="1"/>
</dbReference>
<comment type="caution">
    <text evidence="2">The sequence shown here is derived from an EMBL/GenBank/DDBJ whole genome shotgun (WGS) entry which is preliminary data.</text>
</comment>
<evidence type="ECO:0000313" key="3">
    <source>
        <dbReference type="Proteomes" id="UP000754644"/>
    </source>
</evidence>
<proteinExistence type="predicted"/>
<name>A0A973A7Z3_9GAMM</name>
<dbReference type="AlphaFoldDB" id="A0A973A7Z3"/>
<dbReference type="Proteomes" id="UP000754644">
    <property type="component" value="Unassembled WGS sequence"/>
</dbReference>
<dbReference type="EMBL" id="JABMOJ010000028">
    <property type="protein sequence ID" value="NQV63857.1"/>
    <property type="molecule type" value="Genomic_DNA"/>
</dbReference>
<accession>A0A973A7Z3</accession>
<organism evidence="2 3">
    <name type="scientific">SAR86 cluster bacterium</name>
    <dbReference type="NCBI Taxonomy" id="2030880"/>
    <lineage>
        <taxon>Bacteria</taxon>
        <taxon>Pseudomonadati</taxon>
        <taxon>Pseudomonadota</taxon>
        <taxon>Gammaproteobacteria</taxon>
        <taxon>SAR86 cluster</taxon>
    </lineage>
</organism>
<evidence type="ECO:0000313" key="2">
    <source>
        <dbReference type="EMBL" id="NQV63857.1"/>
    </source>
</evidence>
<dbReference type="Pfam" id="PF02515">
    <property type="entry name" value="CoA_transf_3"/>
    <property type="match status" value="1"/>
</dbReference>